<dbReference type="Pfam" id="PF01148">
    <property type="entry name" value="CTP_transf_1"/>
    <property type="match status" value="1"/>
</dbReference>
<feature type="transmembrane region" description="Helical" evidence="19">
    <location>
        <begin position="7"/>
        <end position="35"/>
    </location>
</feature>
<dbReference type="RefSeq" id="WP_004636306.1">
    <property type="nucleotide sequence ID" value="NZ_CAJHJL010000001.1"/>
</dbReference>
<dbReference type="EMBL" id="MUYF01000003">
    <property type="protein sequence ID" value="OOL80803.1"/>
    <property type="molecule type" value="Genomic_DNA"/>
</dbReference>
<dbReference type="EMBL" id="CP041626">
    <property type="protein sequence ID" value="QDO91373.1"/>
    <property type="molecule type" value="Genomic_DNA"/>
</dbReference>
<keyword evidence="17" id="KW-1208">Phospholipid metabolism</keyword>
<feature type="transmembrane region" description="Helical" evidence="19">
    <location>
        <begin position="55"/>
        <end position="77"/>
    </location>
</feature>
<evidence type="ECO:0000313" key="25">
    <source>
        <dbReference type="Proteomes" id="UP000315953"/>
    </source>
</evidence>
<dbReference type="UniPathway" id="UPA00557">
    <property type="reaction ID" value="UER00614"/>
</dbReference>
<evidence type="ECO:0000256" key="12">
    <source>
        <dbReference type="ARBA" id="ARBA00022695"/>
    </source>
</evidence>
<evidence type="ECO:0000313" key="23">
    <source>
        <dbReference type="Proteomes" id="UP000190409"/>
    </source>
</evidence>
<dbReference type="PANTHER" id="PTHR46382">
    <property type="entry name" value="PHOSPHATIDATE CYTIDYLYLTRANSFERASE"/>
    <property type="match status" value="1"/>
</dbReference>
<keyword evidence="13 19" id="KW-1133">Transmembrane helix</keyword>
<sequence>MRERVKTAIIFGAVFIPILVLGDLPLLLLTTFLAIRGLFELLRMINVPFFSWPSMLAHFSISFIVFSDVITPFLPGFTEGHHVIGMMTLALLVLATVHQQFTFIDAGITLIGLIYIGFGFYSLHYIRRESAFLLIFIVLIIWASDIGAYMVGRRFGKRKLAPALSPNKTIEGSLGGIILAMLVGAIYISILPSFQYNLPVGMLVAGICAVSGQFGDLIESGMKREFKVKDSGRILPGHGGILDRFDSLIFTMTLVVLLGIV</sequence>
<reference evidence="21 25" key="3">
    <citation type="submission" date="2019-07" db="EMBL/GenBank/DDBJ databases">
        <title>Genome assembly of a nasal isolate of Dolosigranulum pigrum from a chronic sinusitis patient.</title>
        <authorList>
            <person name="Baig S."/>
            <person name="Overballe-Petersen S."/>
            <person name="Kaspar U."/>
            <person name="Rendboe A."/>
            <person name="de Man T."/>
            <person name="Liu C."/>
            <person name="Price L.B."/>
            <person name="Stegger M."/>
            <person name="Becker K."/>
            <person name="Skytt Andersen P."/>
        </authorList>
    </citation>
    <scope>NUCLEOTIDE SEQUENCE [LARGE SCALE GENOMIC DNA]</scope>
    <source>
        <strain evidence="21 25">83VPs-KB5</strain>
    </source>
</reference>
<dbReference type="GeneID" id="42694570"/>
<keyword evidence="15 19" id="KW-0472">Membrane</keyword>
<evidence type="ECO:0000256" key="13">
    <source>
        <dbReference type="ARBA" id="ARBA00022989"/>
    </source>
</evidence>
<reference evidence="22 24" key="2">
    <citation type="submission" date="2017-03" db="EMBL/GenBank/DDBJ databases">
        <title>wgs assembly of Dolosigranulum pigrum KPL CDC strains.</title>
        <authorList>
            <person name="Brugger S.D."/>
            <person name="Pettigrew M."/>
            <person name="Kong Y."/>
            <person name="Lemon K.P."/>
        </authorList>
    </citation>
    <scope>NUCLEOTIDE SEQUENCE [LARGE SCALE GENOMIC DNA]</scope>
    <source>
        <strain evidence="22 24">KPL1931_CDC4294-98</strain>
    </source>
</reference>
<keyword evidence="9" id="KW-0444">Lipid biosynthesis</keyword>
<dbReference type="Proteomes" id="UP000190409">
    <property type="component" value="Unassembled WGS sequence"/>
</dbReference>
<keyword evidence="8" id="KW-1003">Cell membrane</keyword>
<dbReference type="InterPro" id="IPR000374">
    <property type="entry name" value="PC_trans"/>
</dbReference>
<dbReference type="KEGG" id="dpm:FNV33_04615"/>
<dbReference type="PROSITE" id="PS01315">
    <property type="entry name" value="CDS"/>
    <property type="match status" value="1"/>
</dbReference>
<organism evidence="20 23">
    <name type="scientific">Dolosigranulum pigrum</name>
    <dbReference type="NCBI Taxonomy" id="29394"/>
    <lineage>
        <taxon>Bacteria</taxon>
        <taxon>Bacillati</taxon>
        <taxon>Bacillota</taxon>
        <taxon>Bacilli</taxon>
        <taxon>Lactobacillales</taxon>
        <taxon>Carnobacteriaceae</taxon>
        <taxon>Dolosigranulum</taxon>
    </lineage>
</organism>
<dbReference type="Proteomes" id="UP000249099">
    <property type="component" value="Unassembled WGS sequence"/>
</dbReference>
<dbReference type="PANTHER" id="PTHR46382:SF1">
    <property type="entry name" value="PHOSPHATIDATE CYTIDYLYLTRANSFERASE"/>
    <property type="match status" value="1"/>
</dbReference>
<evidence type="ECO:0000313" key="24">
    <source>
        <dbReference type="Proteomes" id="UP000249099"/>
    </source>
</evidence>
<evidence type="ECO:0000313" key="21">
    <source>
        <dbReference type="EMBL" id="QDO91373.1"/>
    </source>
</evidence>
<evidence type="ECO:0000313" key="22">
    <source>
        <dbReference type="EMBL" id="RAN63062.1"/>
    </source>
</evidence>
<evidence type="ECO:0000256" key="8">
    <source>
        <dbReference type="ARBA" id="ARBA00022475"/>
    </source>
</evidence>
<evidence type="ECO:0000313" key="20">
    <source>
        <dbReference type="EMBL" id="OOL80803.1"/>
    </source>
</evidence>
<evidence type="ECO:0000256" key="10">
    <source>
        <dbReference type="ARBA" id="ARBA00022679"/>
    </source>
</evidence>
<name>A0A1S8KMD4_9LACT</name>
<dbReference type="OrthoDB" id="9799199at2"/>
<dbReference type="EMBL" id="NAQV01000018">
    <property type="protein sequence ID" value="RAN63062.1"/>
    <property type="molecule type" value="Genomic_DNA"/>
</dbReference>
<keyword evidence="12 18" id="KW-0548">Nucleotidyltransferase</keyword>
<gene>
    <name evidence="22" type="ORF">B8A44_06155</name>
    <name evidence="20" type="ORF">BWX42_02555</name>
    <name evidence="21" type="ORF">FNV33_04615</name>
</gene>
<dbReference type="Proteomes" id="UP000315953">
    <property type="component" value="Chromosome"/>
</dbReference>
<feature type="transmembrane region" description="Helical" evidence="19">
    <location>
        <begin position="172"/>
        <end position="190"/>
    </location>
</feature>
<reference evidence="20 23" key="1">
    <citation type="submission" date="2017-01" db="EMBL/GenBank/DDBJ databases">
        <title>Complete Genome Sequence of Dolosigranulum pigrum isolated from a Patient with interstitial lung disease.</title>
        <authorList>
            <person name="Mukhopadhyay R."/>
            <person name="Joaquin J."/>
            <person name="Hogue R."/>
            <person name="Fitzgerald S."/>
            <person name="Jospin G."/>
            <person name="Eisen J.A."/>
            <person name="Chaturvedi V."/>
        </authorList>
    </citation>
    <scope>NUCLEOTIDE SEQUENCE [LARGE SCALE GENOMIC DNA]</scope>
    <source>
        <strain evidence="20 23">15S00348</strain>
    </source>
</reference>
<evidence type="ECO:0000256" key="16">
    <source>
        <dbReference type="ARBA" id="ARBA00023209"/>
    </source>
</evidence>
<keyword evidence="14" id="KW-0443">Lipid metabolism</keyword>
<evidence type="ECO:0000256" key="17">
    <source>
        <dbReference type="ARBA" id="ARBA00023264"/>
    </source>
</evidence>
<feature type="transmembrane region" description="Helical" evidence="19">
    <location>
        <begin position="89"/>
        <end position="118"/>
    </location>
</feature>
<evidence type="ECO:0000256" key="2">
    <source>
        <dbReference type="ARBA" id="ARBA00004651"/>
    </source>
</evidence>
<dbReference type="AlphaFoldDB" id="A0A1S8KMD4"/>
<evidence type="ECO:0000256" key="11">
    <source>
        <dbReference type="ARBA" id="ARBA00022692"/>
    </source>
</evidence>
<evidence type="ECO:0000256" key="15">
    <source>
        <dbReference type="ARBA" id="ARBA00023136"/>
    </source>
</evidence>
<dbReference type="GO" id="GO:0016024">
    <property type="term" value="P:CDP-diacylglycerol biosynthetic process"/>
    <property type="evidence" value="ECO:0007669"/>
    <property type="project" value="UniProtKB-UniPathway"/>
</dbReference>
<evidence type="ECO:0000256" key="5">
    <source>
        <dbReference type="ARBA" id="ARBA00010185"/>
    </source>
</evidence>
<evidence type="ECO:0000256" key="4">
    <source>
        <dbReference type="ARBA" id="ARBA00005189"/>
    </source>
</evidence>
<evidence type="ECO:0000256" key="6">
    <source>
        <dbReference type="ARBA" id="ARBA00012487"/>
    </source>
</evidence>
<evidence type="ECO:0000256" key="7">
    <source>
        <dbReference type="ARBA" id="ARBA00019373"/>
    </source>
</evidence>
<dbReference type="GO" id="GO:0005886">
    <property type="term" value="C:plasma membrane"/>
    <property type="evidence" value="ECO:0007669"/>
    <property type="project" value="UniProtKB-SubCell"/>
</dbReference>
<dbReference type="EC" id="2.7.7.41" evidence="6 18"/>
<keyword evidence="11 18" id="KW-0812">Transmembrane</keyword>
<comment type="pathway">
    <text evidence="4">Lipid metabolism.</text>
</comment>
<evidence type="ECO:0000256" key="18">
    <source>
        <dbReference type="RuleBase" id="RU003938"/>
    </source>
</evidence>
<comment type="subcellular location">
    <subcellularLocation>
        <location evidence="2">Cell membrane</location>
        <topology evidence="2">Multi-pass membrane protein</topology>
    </subcellularLocation>
</comment>
<evidence type="ECO:0000256" key="19">
    <source>
        <dbReference type="SAM" id="Phobius"/>
    </source>
</evidence>
<protein>
    <recommendedName>
        <fullName evidence="7 18">Phosphatidate cytidylyltransferase</fullName>
        <ecNumber evidence="6 18">2.7.7.41</ecNumber>
    </recommendedName>
</protein>
<keyword evidence="10 18" id="KW-0808">Transferase</keyword>
<dbReference type="GO" id="GO:0004605">
    <property type="term" value="F:phosphatidate cytidylyltransferase activity"/>
    <property type="evidence" value="ECO:0007669"/>
    <property type="project" value="UniProtKB-EC"/>
</dbReference>
<accession>A0A1S8KMD4</accession>
<comment type="pathway">
    <text evidence="3 18">Phospholipid metabolism; CDP-diacylglycerol biosynthesis; CDP-diacylglycerol from sn-glycerol 3-phosphate: step 3/3.</text>
</comment>
<proteinExistence type="inferred from homology"/>
<feature type="transmembrane region" description="Helical" evidence="19">
    <location>
        <begin position="130"/>
        <end position="151"/>
    </location>
</feature>
<evidence type="ECO:0000256" key="3">
    <source>
        <dbReference type="ARBA" id="ARBA00005119"/>
    </source>
</evidence>
<evidence type="ECO:0000256" key="14">
    <source>
        <dbReference type="ARBA" id="ARBA00023098"/>
    </source>
</evidence>
<keyword evidence="16" id="KW-0594">Phospholipid biosynthesis</keyword>
<evidence type="ECO:0000256" key="9">
    <source>
        <dbReference type="ARBA" id="ARBA00022516"/>
    </source>
</evidence>
<evidence type="ECO:0000256" key="1">
    <source>
        <dbReference type="ARBA" id="ARBA00001698"/>
    </source>
</evidence>
<comment type="catalytic activity">
    <reaction evidence="1 18">
        <text>a 1,2-diacyl-sn-glycero-3-phosphate + CTP + H(+) = a CDP-1,2-diacyl-sn-glycerol + diphosphate</text>
        <dbReference type="Rhea" id="RHEA:16229"/>
        <dbReference type="ChEBI" id="CHEBI:15378"/>
        <dbReference type="ChEBI" id="CHEBI:33019"/>
        <dbReference type="ChEBI" id="CHEBI:37563"/>
        <dbReference type="ChEBI" id="CHEBI:58332"/>
        <dbReference type="ChEBI" id="CHEBI:58608"/>
        <dbReference type="EC" id="2.7.7.41"/>
    </reaction>
</comment>
<comment type="similarity">
    <text evidence="5 18">Belongs to the CDS family.</text>
</comment>